<reference evidence="1 2" key="1">
    <citation type="journal article" date="2021" name="BMC Genomics">
        <title>Datura genome reveals duplications of psychoactive alkaloid biosynthetic genes and high mutation rate following tissue culture.</title>
        <authorList>
            <person name="Rajewski A."/>
            <person name="Carter-House D."/>
            <person name="Stajich J."/>
            <person name="Litt A."/>
        </authorList>
    </citation>
    <scope>NUCLEOTIDE SEQUENCE [LARGE SCALE GENOMIC DNA]</scope>
    <source>
        <strain evidence="1">AR-01</strain>
    </source>
</reference>
<sequence length="135" mass="15954">MRSSMEMMVFEGDEANDDARSSRQEFLPILVLTLYIRDNAWIRQEAEGRQRWVNKEQESAVYRVAFLDLDYLCAYESYRRIVGRDSKGLCEMRCVKPRAQSRLVVEGVWIMAGAHGRKYEYNQRSDLKPQTRYNS</sequence>
<gene>
    <name evidence="1" type="ORF">HAX54_016661</name>
</gene>
<protein>
    <submittedName>
        <fullName evidence="1">Uncharacterized protein</fullName>
    </submittedName>
</protein>
<evidence type="ECO:0000313" key="2">
    <source>
        <dbReference type="Proteomes" id="UP000823775"/>
    </source>
</evidence>
<proteinExistence type="predicted"/>
<keyword evidence="2" id="KW-1185">Reference proteome</keyword>
<name>A0ABS8UKS0_DATST</name>
<evidence type="ECO:0000313" key="1">
    <source>
        <dbReference type="EMBL" id="MCD9558953.1"/>
    </source>
</evidence>
<accession>A0ABS8UKS0</accession>
<comment type="caution">
    <text evidence="1">The sequence shown here is derived from an EMBL/GenBank/DDBJ whole genome shotgun (WGS) entry which is preliminary data.</text>
</comment>
<dbReference type="EMBL" id="JACEIK010002082">
    <property type="protein sequence ID" value="MCD9558953.1"/>
    <property type="molecule type" value="Genomic_DNA"/>
</dbReference>
<organism evidence="1 2">
    <name type="scientific">Datura stramonium</name>
    <name type="common">Jimsonweed</name>
    <name type="synonym">Common thornapple</name>
    <dbReference type="NCBI Taxonomy" id="4076"/>
    <lineage>
        <taxon>Eukaryota</taxon>
        <taxon>Viridiplantae</taxon>
        <taxon>Streptophyta</taxon>
        <taxon>Embryophyta</taxon>
        <taxon>Tracheophyta</taxon>
        <taxon>Spermatophyta</taxon>
        <taxon>Magnoliopsida</taxon>
        <taxon>eudicotyledons</taxon>
        <taxon>Gunneridae</taxon>
        <taxon>Pentapetalae</taxon>
        <taxon>asterids</taxon>
        <taxon>lamiids</taxon>
        <taxon>Solanales</taxon>
        <taxon>Solanaceae</taxon>
        <taxon>Solanoideae</taxon>
        <taxon>Datureae</taxon>
        <taxon>Datura</taxon>
    </lineage>
</organism>
<dbReference type="Proteomes" id="UP000823775">
    <property type="component" value="Unassembled WGS sequence"/>
</dbReference>
<feature type="non-terminal residue" evidence="1">
    <location>
        <position position="135"/>
    </location>
</feature>